<dbReference type="Pfam" id="PF04260">
    <property type="entry name" value="DUF436"/>
    <property type="match status" value="1"/>
</dbReference>
<organism evidence="2">
    <name type="scientific">Candidatus Fermentithermobacillus carboniphilus</name>
    <dbReference type="NCBI Taxonomy" id="3085328"/>
    <lineage>
        <taxon>Bacteria</taxon>
        <taxon>Bacillati</taxon>
        <taxon>Bacillota</taxon>
        <taxon>Candidatus Fermentithermobacillia</taxon>
        <taxon>Candidatus Fermentithermobacillales</taxon>
        <taxon>Candidatus Fermentithermobacillaceae</taxon>
        <taxon>Candidatus Fermentithermobacillus</taxon>
    </lineage>
</organism>
<dbReference type="SUPFAM" id="SSF110710">
    <property type="entry name" value="TTHA0583/YokD-like"/>
    <property type="match status" value="1"/>
</dbReference>
<dbReference type="InterPro" id="IPR006340">
    <property type="entry name" value="DUF436"/>
</dbReference>
<evidence type="ECO:0000313" key="2">
    <source>
        <dbReference type="EMBL" id="QUL97912.1"/>
    </source>
</evidence>
<dbReference type="AlphaFoldDB" id="A0AAT9LC60"/>
<dbReference type="HAMAP" id="MF_00800">
    <property type="entry name" value="UPF0340"/>
    <property type="match status" value="1"/>
</dbReference>
<accession>A0AAT9LC60</accession>
<dbReference type="NCBIfam" id="TIGR01440">
    <property type="entry name" value="TIGR01440 family protein"/>
    <property type="match status" value="1"/>
</dbReference>
<dbReference type="Gene3D" id="3.40.50.10360">
    <property type="entry name" value="Hypothetical protein TT1679"/>
    <property type="match status" value="1"/>
</dbReference>
<dbReference type="PIRSF" id="PIRSF007510">
    <property type="entry name" value="UCP007510"/>
    <property type="match status" value="1"/>
</dbReference>
<proteinExistence type="inferred from homology"/>
<reference evidence="2" key="2">
    <citation type="journal article" date="2023" name="Biology">
        <title>Prokaryotic Life Associated with Coal-Fire Gas Vents Revealed by Metagenomics.</title>
        <authorList>
            <person name="Kadnikov V.V."/>
            <person name="Mardanov A.V."/>
            <person name="Beletsky A.V."/>
            <person name="Karnachuk O.V."/>
            <person name="Ravin N.V."/>
        </authorList>
    </citation>
    <scope>NUCLEOTIDE SEQUENCE</scope>
    <source>
        <strain evidence="2">Bu02</strain>
    </source>
</reference>
<comment type="similarity">
    <text evidence="1">Belongs to the UPF0340 family.</text>
</comment>
<dbReference type="EMBL" id="CP062796">
    <property type="protein sequence ID" value="QUL97912.1"/>
    <property type="molecule type" value="Genomic_DNA"/>
</dbReference>
<reference evidence="2" key="1">
    <citation type="submission" date="2020-10" db="EMBL/GenBank/DDBJ databases">
        <authorList>
            <person name="Kadnikov V."/>
            <person name="Beletsky A.V."/>
            <person name="Mardanov A.V."/>
            <person name="Karnachuk O.V."/>
            <person name="Ravin N.V."/>
        </authorList>
    </citation>
    <scope>NUCLEOTIDE SEQUENCE</scope>
    <source>
        <strain evidence="2">Bu02</strain>
    </source>
</reference>
<sequence>MAGSVSEKPETGEISLDEIRSQVEEAVKGLLEVARLKPGQILVLGCSTSEVQGKRIGSFGNVHVAEAILEGVEAALSGTGVYLAVQCCEHLNRALVVERETCEKYNLTEVTVLPVPNAGGATAATAVRRFKDPVVVESIQAHAGIDIGDTFIGMHLRPVAVPVRLPIKAIGYAHLTMARTRPKLIGGKRAVYSWDEVEERFGKGVTR</sequence>
<protein>
    <recommendedName>
        <fullName evidence="1">UPF0340 protein IMF26_07480</fullName>
    </recommendedName>
</protein>
<gene>
    <name evidence="2" type="ORF">IMF26_07480</name>
</gene>
<evidence type="ECO:0000256" key="1">
    <source>
        <dbReference type="HAMAP-Rule" id="MF_00800"/>
    </source>
</evidence>
<dbReference type="KEGG" id="fcz:IMF26_07480"/>
<dbReference type="InterPro" id="IPR028345">
    <property type="entry name" value="Antibiotic_NAT-like"/>
</dbReference>
<name>A0AAT9LC60_9FIRM</name>